<reference evidence="3" key="1">
    <citation type="submission" date="2024-03" db="EMBL/GenBank/DDBJ databases">
        <title>Eukaryotic viruses encode the ribosomal protein eL40.</title>
        <authorList>
            <person name="Thomy J."/>
            <person name="Schvarcz C.R."/>
            <person name="McBeain K.A."/>
            <person name="Edwards K.F."/>
            <person name="Steward G.F."/>
        </authorList>
    </citation>
    <scope>NUCLEOTIDE SEQUENCE</scope>
    <source>
        <strain evidence="3">FloV-SA2</strain>
    </source>
</reference>
<feature type="compositionally biased region" description="Low complexity" evidence="2">
    <location>
        <begin position="11"/>
        <end position="34"/>
    </location>
</feature>
<evidence type="ECO:0000313" key="3">
    <source>
        <dbReference type="EMBL" id="XDO01859.1"/>
    </source>
</evidence>
<keyword evidence="1" id="KW-0175">Coiled coil</keyword>
<dbReference type="EMBL" id="PP542043">
    <property type="protein sequence ID" value="XDO01859.1"/>
    <property type="molecule type" value="Genomic_DNA"/>
</dbReference>
<organism evidence="3">
    <name type="scientific">Florenciella sp. virus SA2</name>
    <dbReference type="NCBI Taxonomy" id="3240092"/>
    <lineage>
        <taxon>Viruses</taxon>
    </lineage>
</organism>
<feature type="compositionally biased region" description="Polar residues" evidence="2">
    <location>
        <begin position="1"/>
        <end position="10"/>
    </location>
</feature>
<accession>A0AB39J6C2</accession>
<feature type="coiled-coil region" evidence="1">
    <location>
        <begin position="138"/>
        <end position="165"/>
    </location>
</feature>
<dbReference type="Gene3D" id="3.30.40.10">
    <property type="entry name" value="Zinc/RING finger domain, C3HC4 (zinc finger)"/>
    <property type="match status" value="1"/>
</dbReference>
<sequence length="239" mass="26902">MNYYFNNGYQNNRNNNTNSNSNASSSNSASASVPVPAPARNNNYLFNNGYNVLPLTPTPTPATTPISTPTSMPNISSHIQHNYLNSLIDVSINNTLGSNEYYSSFAYNDLDINFYHNTVLDENNASNIINHLLENLNNEEVNNLINNIYEESVELEQEATNENAEEIINIINNNMVDGIYEDYKSQIKNHSCPILLQDFNSKEKITIFKLCNHAISNITKDKFIKSFTKCPLCNSNLLS</sequence>
<evidence type="ECO:0000256" key="2">
    <source>
        <dbReference type="SAM" id="MobiDB-lite"/>
    </source>
</evidence>
<dbReference type="InterPro" id="IPR013083">
    <property type="entry name" value="Znf_RING/FYVE/PHD"/>
</dbReference>
<evidence type="ECO:0000256" key="1">
    <source>
        <dbReference type="SAM" id="Coils"/>
    </source>
</evidence>
<feature type="region of interest" description="Disordered" evidence="2">
    <location>
        <begin position="1"/>
        <end position="34"/>
    </location>
</feature>
<gene>
    <name evidence="3" type="ORF">FloV-SA2_00033</name>
</gene>
<name>A0AB39J6C2_9VIRU</name>
<proteinExistence type="predicted"/>
<protein>
    <recommendedName>
        <fullName evidence="4">RING-type domain-containing protein</fullName>
    </recommendedName>
</protein>
<evidence type="ECO:0008006" key="4">
    <source>
        <dbReference type="Google" id="ProtNLM"/>
    </source>
</evidence>